<dbReference type="OrthoDB" id="3829284at2"/>
<evidence type="ECO:0000256" key="1">
    <source>
        <dbReference type="ARBA" id="ARBA00001915"/>
    </source>
</evidence>
<evidence type="ECO:0000313" key="9">
    <source>
        <dbReference type="EMBL" id="TWJ30498.1"/>
    </source>
</evidence>
<name>A0A562WK20_9ACTN</name>
<dbReference type="EMBL" id="VLLP01000001">
    <property type="protein sequence ID" value="TWJ30498.1"/>
    <property type="molecule type" value="Genomic_DNA"/>
</dbReference>
<sequence>MDTDAAADHPATVDTDAAPAGRAAIGNGAPVDDAAGRPNATACGTVGGLWCDRCGEPAGASAHEACRTARTLEPPRYCPSCRRRMKVQVLPTGWRATCVEHGAIKD</sequence>
<comment type="caution">
    <text evidence="9">The sequence shown here is derived from an EMBL/GenBank/DDBJ whole genome shotgun (WGS) entry which is preliminary data.</text>
</comment>
<evidence type="ECO:0000256" key="3">
    <source>
        <dbReference type="ARBA" id="ARBA00022756"/>
    </source>
</evidence>
<evidence type="ECO:0000313" key="10">
    <source>
        <dbReference type="Proteomes" id="UP000319728"/>
    </source>
</evidence>
<comment type="cofactor">
    <cofactor evidence="1">
        <name>iron-sulfur cluster</name>
        <dbReference type="ChEBI" id="CHEBI:30408"/>
    </cofactor>
</comment>
<comment type="similarity">
    <text evidence="6">Belongs to the BsaP family.</text>
</comment>
<dbReference type="InterPro" id="IPR058605">
    <property type="entry name" value="BsaP_C"/>
</dbReference>
<dbReference type="Proteomes" id="UP000319728">
    <property type="component" value="Unassembled WGS sequence"/>
</dbReference>
<organism evidence="9 10">
    <name type="scientific">Micromonospora sagamiensis</name>
    <dbReference type="NCBI Taxonomy" id="47875"/>
    <lineage>
        <taxon>Bacteria</taxon>
        <taxon>Bacillati</taxon>
        <taxon>Actinomycetota</taxon>
        <taxon>Actinomycetes</taxon>
        <taxon>Micromonosporales</taxon>
        <taxon>Micromonosporaceae</taxon>
        <taxon>Micromonospora</taxon>
    </lineage>
</organism>
<keyword evidence="2" id="KW-0479">Metal-binding</keyword>
<feature type="domain" description="Biotin synthase auxiliary protein C-terminal" evidence="8">
    <location>
        <begin position="85"/>
        <end position="104"/>
    </location>
</feature>
<dbReference type="Pfam" id="PF26519">
    <property type="entry name" value="BsaP"/>
    <property type="match status" value="1"/>
</dbReference>
<comment type="function">
    <text evidence="5">Required for the activity of the biotin synthase BioB.</text>
</comment>
<evidence type="ECO:0000256" key="7">
    <source>
        <dbReference type="ARBA" id="ARBA00093796"/>
    </source>
</evidence>
<accession>A0A562WK20</accession>
<evidence type="ECO:0000256" key="2">
    <source>
        <dbReference type="ARBA" id="ARBA00022723"/>
    </source>
</evidence>
<keyword evidence="4" id="KW-0408">Iron</keyword>
<protein>
    <recommendedName>
        <fullName evidence="7">Biotin synthase auxiliary protein</fullName>
    </recommendedName>
</protein>
<dbReference type="AlphaFoldDB" id="A0A562WK20"/>
<evidence type="ECO:0000259" key="8">
    <source>
        <dbReference type="Pfam" id="PF26519"/>
    </source>
</evidence>
<keyword evidence="3" id="KW-0093">Biotin biosynthesis</keyword>
<gene>
    <name evidence="9" type="ORF">JD81_04043</name>
</gene>
<reference evidence="9 10" key="1">
    <citation type="submission" date="2019-07" db="EMBL/GenBank/DDBJ databases">
        <title>R&amp;d 2014.</title>
        <authorList>
            <person name="Klenk H.-P."/>
        </authorList>
    </citation>
    <scope>NUCLEOTIDE SEQUENCE [LARGE SCALE GENOMIC DNA]</scope>
    <source>
        <strain evidence="9 10">DSM 43912</strain>
    </source>
</reference>
<keyword evidence="10" id="KW-1185">Reference proteome</keyword>
<proteinExistence type="inferred from homology"/>
<evidence type="ECO:0000256" key="4">
    <source>
        <dbReference type="ARBA" id="ARBA00023004"/>
    </source>
</evidence>
<evidence type="ECO:0000256" key="5">
    <source>
        <dbReference type="ARBA" id="ARBA00093761"/>
    </source>
</evidence>
<evidence type="ECO:0000256" key="6">
    <source>
        <dbReference type="ARBA" id="ARBA00093780"/>
    </source>
</evidence>